<organism evidence="2 3">
    <name type="scientific">Arthrobacter phage Brent</name>
    <dbReference type="NCBI Taxonomy" id="1701798"/>
    <lineage>
        <taxon>Viruses</taxon>
        <taxon>Duplodnaviria</taxon>
        <taxon>Heunggongvirae</taxon>
        <taxon>Uroviricota</taxon>
        <taxon>Caudoviricetes</taxon>
        <taxon>Berryhillviridae</taxon>
        <taxon>Jawnskivirus</taxon>
        <taxon>Jawnskivirus brent</taxon>
        <taxon>Marthavirus brent</taxon>
    </lineage>
</organism>
<dbReference type="EMBL" id="KT365401">
    <property type="protein sequence ID" value="ALF01238.1"/>
    <property type="molecule type" value="Genomic_DNA"/>
</dbReference>
<feature type="transmembrane region" description="Helical" evidence="1">
    <location>
        <begin position="34"/>
        <end position="51"/>
    </location>
</feature>
<accession>A0A0M5M5H2</accession>
<evidence type="ECO:0000313" key="3">
    <source>
        <dbReference type="Proteomes" id="UP000226267"/>
    </source>
</evidence>
<gene>
    <name evidence="2" type="ORF">SEA_BRENT_27</name>
</gene>
<sequence>MGRYELGVPVEGVIVEKNAPAAQTIHPWKTTLRTLVQVGIPAFIAFAALVPEVLQLVLDQFGKQLPEEVRAILLGIAALITGVAALLTRIMALPKVVEFTRKYMKWLAPDNKPAEIERTVAG</sequence>
<protein>
    <submittedName>
        <fullName evidence="2">Uncharacterized protein</fullName>
    </submittedName>
</protein>
<keyword evidence="1" id="KW-1133">Transmembrane helix</keyword>
<keyword evidence="3" id="KW-1185">Reference proteome</keyword>
<keyword evidence="1" id="KW-0812">Transmembrane</keyword>
<reference evidence="2 3" key="1">
    <citation type="submission" date="2015-08" db="EMBL/GenBank/DDBJ databases">
        <authorList>
            <person name="London S.C."/>
            <person name="Barrett N.A."/>
            <person name="Buerkert T.R."/>
            <person name="Cautela J.A."/>
            <person name="Egan M.S."/>
            <person name="Erb J.E."/>
            <person name="Garrigan K.E."/>
            <person name="Hagan D.J."/>
            <person name="Hartwell M.C."/>
            <person name="Hyduchak K.M."/>
            <person name="Jacob A.E."/>
            <person name="Lamey M.E."/>
            <person name="Lindemann J.M."/>
            <person name="Martynyuk T."/>
            <person name="Mele F.E."/>
            <person name="Menninger J.E."/>
            <person name="Nabua C.T."/>
            <person name="Napoli C.K."/>
            <person name="Santiago L.M."/>
            <person name="Sweetman A.T."/>
            <person name="Weinstein J.L."/>
            <person name="Denigris D.M."/>
            <person name="King-Smith C."/>
            <person name="Lee-Soety J.Y."/>
            <person name="Delesalle V.A."/>
            <person name="Bradley K.W."/>
            <person name="Asai D.J."/>
            <person name="Bowman C.A."/>
            <person name="Russell D.A."/>
            <person name="Pope W.H."/>
            <person name="Jacobs-Sera D."/>
            <person name="Hendrix R.W."/>
            <person name="Hatfull G.F."/>
        </authorList>
    </citation>
    <scope>NUCLEOTIDE SEQUENCE [LARGE SCALE GENOMIC DNA]</scope>
</reference>
<evidence type="ECO:0000256" key="1">
    <source>
        <dbReference type="SAM" id="Phobius"/>
    </source>
</evidence>
<dbReference type="Proteomes" id="UP000226267">
    <property type="component" value="Segment"/>
</dbReference>
<dbReference type="OrthoDB" id="17951at10239"/>
<name>A0A0M5M5H2_9CAUD</name>
<keyword evidence="1" id="KW-0472">Membrane</keyword>
<evidence type="ECO:0000313" key="2">
    <source>
        <dbReference type="EMBL" id="ALF01238.1"/>
    </source>
</evidence>
<feature type="transmembrane region" description="Helical" evidence="1">
    <location>
        <begin position="71"/>
        <end position="92"/>
    </location>
</feature>
<proteinExistence type="predicted"/>